<protein>
    <submittedName>
        <fullName evidence="1">Uncharacterized protein</fullName>
    </submittedName>
</protein>
<dbReference type="RefSeq" id="WP_157505844.1">
    <property type="nucleotide sequence ID" value="NZ_CAIJDO010000269.1"/>
</dbReference>
<accession>A0A6V6ZCH7</accession>
<gene>
    <name evidence="1" type="ORF">FLACHUCJ7_04249</name>
</gene>
<comment type="caution">
    <text evidence="1">The sequence shown here is derived from an EMBL/GenBank/DDBJ whole genome shotgun (WGS) entry which is preliminary data.</text>
</comment>
<evidence type="ECO:0000313" key="2">
    <source>
        <dbReference type="Proteomes" id="UP000556700"/>
    </source>
</evidence>
<organism evidence="1 2">
    <name type="scientific">Flavobacterium chungangense</name>
    <dbReference type="NCBI Taxonomy" id="554283"/>
    <lineage>
        <taxon>Bacteria</taxon>
        <taxon>Pseudomonadati</taxon>
        <taxon>Bacteroidota</taxon>
        <taxon>Flavobacteriia</taxon>
        <taxon>Flavobacteriales</taxon>
        <taxon>Flavobacteriaceae</taxon>
        <taxon>Flavobacterium</taxon>
    </lineage>
</organism>
<reference evidence="1 2" key="1">
    <citation type="submission" date="2020-06" db="EMBL/GenBank/DDBJ databases">
        <authorList>
            <person name="Criscuolo A."/>
        </authorList>
    </citation>
    <scope>NUCLEOTIDE SEQUENCE [LARGE SCALE GENOMIC DNA]</scope>
    <source>
        <strain evidence="2">CIP 110025</strain>
    </source>
</reference>
<evidence type="ECO:0000313" key="1">
    <source>
        <dbReference type="EMBL" id="CAD0009460.1"/>
    </source>
</evidence>
<dbReference type="AlphaFoldDB" id="A0A6V6ZCH7"/>
<keyword evidence="2" id="KW-1185">Reference proteome</keyword>
<sequence>MNPITKKTENINGIEYSFHISTESDQKHIKGYIQLLNYEDSFRKLENPSLVLKRILYYHIYSEMKKYMVVKTASIENDTEYHALFEIADLSLSGSTITETVQTENNQEVTLSMATLDSFKDCEESIQSPFGGNSRTLFDENSRDIMNLFSSTVLHIKINDPNHSQNSYSAIIDKAVQTFNDNKFGKAFLPIETERMNCNPKEVQIKYTIMPNGS</sequence>
<name>A0A6V6ZCH7_9FLAO</name>
<proteinExistence type="predicted"/>
<dbReference type="EMBL" id="CAIJDO010000269">
    <property type="protein sequence ID" value="CAD0009460.1"/>
    <property type="molecule type" value="Genomic_DNA"/>
</dbReference>
<dbReference type="Proteomes" id="UP000556700">
    <property type="component" value="Unassembled WGS sequence"/>
</dbReference>